<reference evidence="3" key="1">
    <citation type="submission" date="2013-06" db="EMBL/GenBank/DDBJ databases">
        <authorList>
            <person name="Zhao Q."/>
        </authorList>
    </citation>
    <scope>NUCLEOTIDE SEQUENCE</scope>
    <source>
        <strain evidence="3">cv. W1943</strain>
    </source>
</reference>
<reference evidence="2" key="2">
    <citation type="submission" date="2015-06" db="UniProtKB">
        <authorList>
            <consortium name="EnsemblPlants"/>
        </authorList>
    </citation>
    <scope>IDENTIFICATION</scope>
</reference>
<accession>A0A0E0MRB7</accession>
<sequence length="429" mass="49127">MKGDGVRRGKEEALGAGGGQLCPECGYEYPNANPNPRLRRSHSKNCRRKMKMPVVAEEAGVAVHKRRRGLAVENASRGGGGDKVVHEGSSEQGCSAKAKEISGIHIVDFTPTSEPKLMADDPMSSHEKHMICHRHYKLYPTKVAPQCNDLSFGPFLGLRRKAMIVTKGIKVMSGETLDYKPEGGRIMFLFEAGVVDELHASAIRDPIGIYLKDKNETMCIGSITKAQPRARLWLMLSEEMKLFHNSERRSVYFNGYEFYPMYKRLHPLETYRKLWVVEVKPFEDASFNPVEDERKYYLLKVFSTAIPKEEIDVHVRSNKEVKRLGVISSYDTSFSCKLDFEDQFTLSHTSQEEDVVFYGYTLRHAGTILLFVYIDIITLCLLNFYMMMELRLNIESCLSHVPVFFAQSKYQMIQSIVRLRHSLQRENQR</sequence>
<dbReference type="OMA" id="EYPNANP"/>
<protein>
    <submittedName>
        <fullName evidence="2">Uncharacterized protein</fullName>
    </submittedName>
</protein>
<keyword evidence="1" id="KW-0472">Membrane</keyword>
<evidence type="ECO:0000313" key="3">
    <source>
        <dbReference type="Proteomes" id="UP000008022"/>
    </source>
</evidence>
<dbReference type="Proteomes" id="UP000008022">
    <property type="component" value="Unassembled WGS sequence"/>
</dbReference>
<keyword evidence="1" id="KW-0812">Transmembrane</keyword>
<feature type="transmembrane region" description="Helical" evidence="1">
    <location>
        <begin position="368"/>
        <end position="386"/>
    </location>
</feature>
<dbReference type="Gramene" id="ORUFI01G03170.1">
    <property type="protein sequence ID" value="ORUFI01G03170.1"/>
    <property type="gene ID" value="ORUFI01G03170"/>
</dbReference>
<dbReference type="HOGENOM" id="CLU_708593_0_0_1"/>
<dbReference type="AlphaFoldDB" id="A0A0E0MRB7"/>
<keyword evidence="1" id="KW-1133">Transmembrane helix</keyword>
<proteinExistence type="predicted"/>
<keyword evidence="3" id="KW-1185">Reference proteome</keyword>
<evidence type="ECO:0000256" key="1">
    <source>
        <dbReference type="SAM" id="Phobius"/>
    </source>
</evidence>
<dbReference type="eggNOG" id="ENOG502R58Q">
    <property type="taxonomic scope" value="Eukaryota"/>
</dbReference>
<name>A0A0E0MRB7_ORYRU</name>
<evidence type="ECO:0000313" key="2">
    <source>
        <dbReference type="EnsemblPlants" id="ORUFI01G03170.1"/>
    </source>
</evidence>
<dbReference type="STRING" id="4529.A0A0E0MRB7"/>
<dbReference type="EnsemblPlants" id="ORUFI01G03170.1">
    <property type="protein sequence ID" value="ORUFI01G03170.1"/>
    <property type="gene ID" value="ORUFI01G03170"/>
</dbReference>
<organism evidence="2 3">
    <name type="scientific">Oryza rufipogon</name>
    <name type="common">Brownbeard rice</name>
    <name type="synonym">Asian wild rice</name>
    <dbReference type="NCBI Taxonomy" id="4529"/>
    <lineage>
        <taxon>Eukaryota</taxon>
        <taxon>Viridiplantae</taxon>
        <taxon>Streptophyta</taxon>
        <taxon>Embryophyta</taxon>
        <taxon>Tracheophyta</taxon>
        <taxon>Spermatophyta</taxon>
        <taxon>Magnoliopsida</taxon>
        <taxon>Liliopsida</taxon>
        <taxon>Poales</taxon>
        <taxon>Poaceae</taxon>
        <taxon>BOP clade</taxon>
        <taxon>Oryzoideae</taxon>
        <taxon>Oryzeae</taxon>
        <taxon>Oryzinae</taxon>
        <taxon>Oryza</taxon>
    </lineage>
</organism>